<sequence>MGRNVIALDDLTVNNVGVFKKINNVVLACKYPEEWYQQSLDSPDSLVQLAFYAELPVGAIKAKSFNNNMSHPTFNESANSSKILQKAPNCVYIESLAVLDKYRDLGIGSQLVEWLVEQTRNRFIHEIMIHVEARNSKIVEWYAKRGFVKGEIVVDYYKDQGLQDPDALIMKRTI</sequence>
<name>A0ABP0ZM26_9ASCO</name>
<gene>
    <name evidence="4" type="ORF">LODBEIA_P15590</name>
</gene>
<dbReference type="Proteomes" id="UP001497383">
    <property type="component" value="Chromosome 2"/>
</dbReference>
<accession>A0ABP0ZM26</accession>
<evidence type="ECO:0000313" key="5">
    <source>
        <dbReference type="Proteomes" id="UP001497383"/>
    </source>
</evidence>
<dbReference type="InterPro" id="IPR051556">
    <property type="entry name" value="N-term/lysine_N-AcTrnsfr"/>
</dbReference>
<keyword evidence="1" id="KW-0808">Transferase</keyword>
<keyword evidence="2" id="KW-0012">Acyltransferase</keyword>
<dbReference type="SUPFAM" id="SSF55729">
    <property type="entry name" value="Acyl-CoA N-acyltransferases (Nat)"/>
    <property type="match status" value="1"/>
</dbReference>
<dbReference type="Pfam" id="PF00583">
    <property type="entry name" value="Acetyltransf_1"/>
    <property type="match status" value="1"/>
</dbReference>
<dbReference type="InterPro" id="IPR016181">
    <property type="entry name" value="Acyl_CoA_acyltransferase"/>
</dbReference>
<dbReference type="GeneID" id="92206755"/>
<keyword evidence="5" id="KW-1185">Reference proteome</keyword>
<dbReference type="Gene3D" id="3.40.630.30">
    <property type="match status" value="1"/>
</dbReference>
<dbReference type="RefSeq" id="XP_066828497.1">
    <property type="nucleotide sequence ID" value="XM_066971460.1"/>
</dbReference>
<evidence type="ECO:0000259" key="3">
    <source>
        <dbReference type="PROSITE" id="PS51186"/>
    </source>
</evidence>
<dbReference type="EMBL" id="OZ022406">
    <property type="protein sequence ID" value="CAK9437159.1"/>
    <property type="molecule type" value="Genomic_DNA"/>
</dbReference>
<evidence type="ECO:0000256" key="1">
    <source>
        <dbReference type="ARBA" id="ARBA00022679"/>
    </source>
</evidence>
<dbReference type="PANTHER" id="PTHR42919">
    <property type="entry name" value="N-ALPHA-ACETYLTRANSFERASE"/>
    <property type="match status" value="1"/>
</dbReference>
<dbReference type="InterPro" id="IPR000182">
    <property type="entry name" value="GNAT_dom"/>
</dbReference>
<organism evidence="4 5">
    <name type="scientific">Lodderomyces beijingensis</name>
    <dbReference type="NCBI Taxonomy" id="1775926"/>
    <lineage>
        <taxon>Eukaryota</taxon>
        <taxon>Fungi</taxon>
        <taxon>Dikarya</taxon>
        <taxon>Ascomycota</taxon>
        <taxon>Saccharomycotina</taxon>
        <taxon>Pichiomycetes</taxon>
        <taxon>Debaryomycetaceae</taxon>
        <taxon>Candida/Lodderomyces clade</taxon>
        <taxon>Lodderomyces</taxon>
    </lineage>
</organism>
<evidence type="ECO:0000313" key="4">
    <source>
        <dbReference type="EMBL" id="CAK9437159.1"/>
    </source>
</evidence>
<dbReference type="PANTHER" id="PTHR42919:SF8">
    <property type="entry name" value="N-ALPHA-ACETYLTRANSFERASE 50"/>
    <property type="match status" value="1"/>
</dbReference>
<feature type="domain" description="N-acetyltransferase" evidence="3">
    <location>
        <begin position="6"/>
        <end position="174"/>
    </location>
</feature>
<dbReference type="CDD" id="cd04301">
    <property type="entry name" value="NAT_SF"/>
    <property type="match status" value="1"/>
</dbReference>
<evidence type="ECO:0000256" key="2">
    <source>
        <dbReference type="ARBA" id="ARBA00023315"/>
    </source>
</evidence>
<reference evidence="4 5" key="1">
    <citation type="submission" date="2024-03" db="EMBL/GenBank/DDBJ databases">
        <authorList>
            <person name="Brejova B."/>
        </authorList>
    </citation>
    <scope>NUCLEOTIDE SEQUENCE [LARGE SCALE GENOMIC DNA]</scope>
    <source>
        <strain evidence="4 5">CBS 14171</strain>
    </source>
</reference>
<dbReference type="PROSITE" id="PS51186">
    <property type="entry name" value="GNAT"/>
    <property type="match status" value="1"/>
</dbReference>
<proteinExistence type="predicted"/>
<protein>
    <recommendedName>
        <fullName evidence="3">N-acetyltransferase domain-containing protein</fullName>
    </recommendedName>
</protein>